<dbReference type="FunFam" id="1.10.510.10:FF:000329">
    <property type="entry name" value="Titin a"/>
    <property type="match status" value="1"/>
</dbReference>
<dbReference type="InterPro" id="IPR011009">
    <property type="entry name" value="Kinase-like_dom_sf"/>
</dbReference>
<dbReference type="InterPro" id="IPR003961">
    <property type="entry name" value="FN3_dom"/>
</dbReference>
<dbReference type="Ensembl" id="ENSPMGT00000001393.1">
    <property type="protein sequence ID" value="ENSPMGP00000001311.1"/>
    <property type="gene ID" value="ENSPMGG00000001131.1"/>
</dbReference>
<dbReference type="Pfam" id="PF00041">
    <property type="entry name" value="fn3"/>
    <property type="match status" value="1"/>
</dbReference>
<dbReference type="PROSITE" id="PS50853">
    <property type="entry name" value="FN3"/>
    <property type="match status" value="2"/>
</dbReference>
<dbReference type="GO" id="GO:0004672">
    <property type="term" value="F:protein kinase activity"/>
    <property type="evidence" value="ECO:0007669"/>
    <property type="project" value="InterPro"/>
</dbReference>
<dbReference type="PROSITE" id="PS00109">
    <property type="entry name" value="PROTEIN_KINASE_TYR"/>
    <property type="match status" value="1"/>
</dbReference>
<sequence length="843" mass="95421">KCTKERSKDRQFTMGGLMEATEYEFRIFAENETGLSRPRRTPMGIKTKLSGKIRKYKMSSDGRNHSLTILTDEQEDEGVYTCRATNEAGEIETSGKLRLQAAPQFHPGFPLKEKYYAGAGTSLRLHVVYIGRPIPQIMWFYGKKPLNPSENPAVTWQKGQEILSNSPYHQVITTRSFTSLVFQKGVKSKDTGYYIITAKNRFGTDKQTIEVCVADIPEEPKALTVSDISRDSITLTWEPPANDGGSDIINYIVEKCPANGDRWIRAGQTTDCTITIINIFGKTKYQFRVIAENEFGLSPPCAPTEAITTKEDKSVIRNYDEEVDEAREVVKEEALFYKLKELSSKYTIAEELARCQFGAVYRCVEIATKKTFMAKFIKVKGTDRELVLREIEALNVARHKNIIYLHEYFESMEEIVLIYEFISGVDIFERLGIGNFELSEQEIVRYLRQVCSALQFMHANNFGHFDIRPDNIVYTTKRSTNIKIIEMGQSRLLVPGENIRMLFSAPEYCAPEVHRHDLITTATDMWSVGVMAYVLLSGLNPFAAESVTKMIENISNCEYVFDSEAFKDISLEAIDFVDRLLVKDKKLRMTAHEALEHPWLKMKLEHVSNKPIRTLKHRRYYQALSKKTDYIVSAARIAYGGAFKNQRGLAVGKVKIGTEVDKTKLLQRPPEFTLPLYNRTAFIGEDVRFGVTITVHPEPHVTWLKNGERIKPGDDDSKYTFISDKGLYQLVIHNLDKTDDGEYTVTATNSAGSASCQATLKVDQVHMVEESSSFSSTQQSMMSSMMESSSLSSMAAEMKFETMSMSSMSSMASESYAMSSSSLSEMTSHMEGSMFRSIGKTFN</sequence>
<keyword evidence="6" id="KW-0393">Immunoglobulin domain</keyword>
<evidence type="ECO:0000259" key="9">
    <source>
        <dbReference type="PROSITE" id="PS50853"/>
    </source>
</evidence>
<organism evidence="10 11">
    <name type="scientific">Periophthalmus magnuspinnatus</name>
    <dbReference type="NCBI Taxonomy" id="409849"/>
    <lineage>
        <taxon>Eukaryota</taxon>
        <taxon>Metazoa</taxon>
        <taxon>Chordata</taxon>
        <taxon>Craniata</taxon>
        <taxon>Vertebrata</taxon>
        <taxon>Euteleostomi</taxon>
        <taxon>Actinopterygii</taxon>
        <taxon>Neopterygii</taxon>
        <taxon>Teleostei</taxon>
        <taxon>Neoteleostei</taxon>
        <taxon>Acanthomorphata</taxon>
        <taxon>Gobiaria</taxon>
        <taxon>Gobiiformes</taxon>
        <taxon>Gobioidei</taxon>
        <taxon>Gobiidae</taxon>
        <taxon>Oxudercinae</taxon>
        <taxon>Periophthalmus</taxon>
    </lineage>
</organism>
<dbReference type="PROSITE" id="PS50835">
    <property type="entry name" value="IG_LIKE"/>
    <property type="match status" value="1"/>
</dbReference>
<keyword evidence="2" id="KW-0808">Transferase</keyword>
<name>A0A3B3ZA65_9GOBI</name>
<dbReference type="FunFam" id="2.60.40.10:FF:000867">
    <property type="entry name" value="Titin a"/>
    <property type="match status" value="1"/>
</dbReference>
<dbReference type="Gene3D" id="1.10.510.10">
    <property type="entry name" value="Transferase(Phosphotransferase) domain 1"/>
    <property type="match status" value="1"/>
</dbReference>
<feature type="domain" description="Fibronectin type-III" evidence="9">
    <location>
        <begin position="1"/>
        <end position="50"/>
    </location>
</feature>
<dbReference type="InterPro" id="IPR008266">
    <property type="entry name" value="Tyr_kinase_AS"/>
</dbReference>
<dbReference type="SUPFAM" id="SSF56112">
    <property type="entry name" value="Protein kinase-like (PK-like)"/>
    <property type="match status" value="1"/>
</dbReference>
<dbReference type="AlphaFoldDB" id="A0A3B3ZA65"/>
<dbReference type="SMART" id="SM00409">
    <property type="entry name" value="IG"/>
    <property type="match status" value="3"/>
</dbReference>
<dbReference type="Pfam" id="PF00069">
    <property type="entry name" value="Pkinase"/>
    <property type="match status" value="1"/>
</dbReference>
<accession>A0A3B3ZA65</accession>
<dbReference type="PANTHER" id="PTHR47633">
    <property type="entry name" value="IMMUNOGLOBULIN"/>
    <property type="match status" value="1"/>
</dbReference>
<evidence type="ECO:0000313" key="10">
    <source>
        <dbReference type="Ensembl" id="ENSPMGP00000001311.1"/>
    </source>
</evidence>
<dbReference type="GO" id="GO:0005524">
    <property type="term" value="F:ATP binding"/>
    <property type="evidence" value="ECO:0007669"/>
    <property type="project" value="InterPro"/>
</dbReference>
<feature type="domain" description="Protein kinase" evidence="7">
    <location>
        <begin position="346"/>
        <end position="600"/>
    </location>
</feature>
<evidence type="ECO:0000259" key="7">
    <source>
        <dbReference type="PROSITE" id="PS50011"/>
    </source>
</evidence>
<reference evidence="10" key="2">
    <citation type="submission" date="2025-09" db="UniProtKB">
        <authorList>
            <consortium name="Ensembl"/>
        </authorList>
    </citation>
    <scope>IDENTIFICATION</scope>
</reference>
<evidence type="ECO:0000256" key="6">
    <source>
        <dbReference type="ARBA" id="ARBA00023319"/>
    </source>
</evidence>
<dbReference type="Gene3D" id="3.30.200.20">
    <property type="entry name" value="Phosphorylase Kinase, domain 1"/>
    <property type="match status" value="1"/>
</dbReference>
<dbReference type="FunFam" id="2.60.40.10:FF:000127">
    <property type="entry name" value="titin isoform X1"/>
    <property type="match status" value="1"/>
</dbReference>
<proteinExistence type="inferred from homology"/>
<dbReference type="SUPFAM" id="SSF48726">
    <property type="entry name" value="Immunoglobulin"/>
    <property type="match status" value="3"/>
</dbReference>
<evidence type="ECO:0000256" key="5">
    <source>
        <dbReference type="ARBA" id="ARBA00023157"/>
    </source>
</evidence>
<keyword evidence="4" id="KW-0418">Kinase</keyword>
<dbReference type="InterPro" id="IPR000719">
    <property type="entry name" value="Prot_kinase_dom"/>
</dbReference>
<feature type="domain" description="Ig-like" evidence="8">
    <location>
        <begin position="670"/>
        <end position="761"/>
    </location>
</feature>
<dbReference type="PANTHER" id="PTHR47633:SF7">
    <property type="entry name" value="TITIN HOMOLOG"/>
    <property type="match status" value="1"/>
</dbReference>
<dbReference type="InterPro" id="IPR013783">
    <property type="entry name" value="Ig-like_fold"/>
</dbReference>
<protein>
    <submittedName>
        <fullName evidence="10">Uncharacterized protein</fullName>
    </submittedName>
</protein>
<keyword evidence="3" id="KW-0677">Repeat</keyword>
<dbReference type="Pfam" id="PF07679">
    <property type="entry name" value="I-set"/>
    <property type="match status" value="3"/>
</dbReference>
<keyword evidence="5" id="KW-1015">Disulfide bond</keyword>
<dbReference type="SUPFAM" id="SSF49265">
    <property type="entry name" value="Fibronectin type III"/>
    <property type="match status" value="2"/>
</dbReference>
<evidence type="ECO:0000259" key="8">
    <source>
        <dbReference type="PROSITE" id="PS50835"/>
    </source>
</evidence>
<dbReference type="InterPro" id="IPR003599">
    <property type="entry name" value="Ig_sub"/>
</dbReference>
<dbReference type="InterPro" id="IPR013098">
    <property type="entry name" value="Ig_I-set"/>
</dbReference>
<evidence type="ECO:0000256" key="2">
    <source>
        <dbReference type="ARBA" id="ARBA00022679"/>
    </source>
</evidence>
<dbReference type="Proteomes" id="UP000261520">
    <property type="component" value="Unplaced"/>
</dbReference>
<evidence type="ECO:0000256" key="3">
    <source>
        <dbReference type="ARBA" id="ARBA00022737"/>
    </source>
</evidence>
<dbReference type="Gene3D" id="2.60.40.10">
    <property type="entry name" value="Immunoglobulins"/>
    <property type="match status" value="5"/>
</dbReference>
<reference evidence="10" key="1">
    <citation type="submission" date="2025-08" db="UniProtKB">
        <authorList>
            <consortium name="Ensembl"/>
        </authorList>
    </citation>
    <scope>IDENTIFICATION</scope>
</reference>
<evidence type="ECO:0000256" key="4">
    <source>
        <dbReference type="ARBA" id="ARBA00022777"/>
    </source>
</evidence>
<evidence type="ECO:0000313" key="11">
    <source>
        <dbReference type="Proteomes" id="UP000261520"/>
    </source>
</evidence>
<dbReference type="SMART" id="SM00060">
    <property type="entry name" value="FN3"/>
    <property type="match status" value="1"/>
</dbReference>
<dbReference type="InterPro" id="IPR036116">
    <property type="entry name" value="FN3_sf"/>
</dbReference>
<keyword evidence="11" id="KW-1185">Reference proteome</keyword>
<dbReference type="PROSITE" id="PS50011">
    <property type="entry name" value="PROTEIN_KINASE_DOM"/>
    <property type="match status" value="1"/>
</dbReference>
<dbReference type="InterPro" id="IPR036179">
    <property type="entry name" value="Ig-like_dom_sf"/>
</dbReference>
<feature type="domain" description="Fibronectin type-III" evidence="9">
    <location>
        <begin position="219"/>
        <end position="312"/>
    </location>
</feature>
<dbReference type="CDD" id="cd00063">
    <property type="entry name" value="FN3"/>
    <property type="match status" value="2"/>
</dbReference>
<dbReference type="InterPro" id="IPR007110">
    <property type="entry name" value="Ig-like_dom"/>
</dbReference>
<evidence type="ECO:0000256" key="1">
    <source>
        <dbReference type="ARBA" id="ARBA00006692"/>
    </source>
</evidence>
<dbReference type="PRINTS" id="PR00014">
    <property type="entry name" value="FNTYPEIII"/>
</dbReference>
<comment type="similarity">
    <text evidence="1">Belongs to the protein kinase superfamily. CAMK Ser/Thr protein kinase family.</text>
</comment>